<reference evidence="1" key="1">
    <citation type="journal article" date="2022" name="Microbiol. Resour. Announc.">
        <title>Draft Genome Sequences of Eight Mycobacterium montefiorense Strains Isolated from Salamanders in Captivity.</title>
        <authorList>
            <person name="Komine T."/>
            <person name="Ihara H."/>
            <person name="Fukano H."/>
            <person name="Hoshino Y."/>
            <person name="Kurata O."/>
            <person name="Wada S."/>
        </authorList>
    </citation>
    <scope>NUCLEOTIDE SEQUENCE</scope>
    <source>
        <strain evidence="1">NJB18185</strain>
    </source>
</reference>
<evidence type="ECO:0000313" key="1">
    <source>
        <dbReference type="EMBL" id="GKU74673.1"/>
    </source>
</evidence>
<sequence>MNELEQLVFEVRGFATEVRKLGYSSAVNENPFVELSERMVRHADRADHRSR</sequence>
<reference evidence="1" key="2">
    <citation type="submission" date="2022-04" db="EMBL/GenBank/DDBJ databases">
        <authorList>
            <person name="Komine T."/>
            <person name="Fukano H."/>
            <person name="Wada S."/>
        </authorList>
    </citation>
    <scope>NUCLEOTIDE SEQUENCE</scope>
    <source>
        <strain evidence="1">NJB18185</strain>
    </source>
</reference>
<proteinExistence type="predicted"/>
<gene>
    <name evidence="1" type="ORF">NJB18185_44440</name>
</gene>
<accession>A0AA37PQY8</accession>
<evidence type="ECO:0000313" key="2">
    <source>
        <dbReference type="Proteomes" id="UP001139505"/>
    </source>
</evidence>
<name>A0AA37PQY8_9MYCO</name>
<comment type="caution">
    <text evidence="1">The sequence shown here is derived from an EMBL/GenBank/DDBJ whole genome shotgun (WGS) entry which is preliminary data.</text>
</comment>
<dbReference type="AlphaFoldDB" id="A0AA37PQY8"/>
<dbReference type="EMBL" id="BQYH01000063">
    <property type="protein sequence ID" value="GKU74673.1"/>
    <property type="molecule type" value="Genomic_DNA"/>
</dbReference>
<organism evidence="1 2">
    <name type="scientific">Mycobacterium montefiorense</name>
    <dbReference type="NCBI Taxonomy" id="154654"/>
    <lineage>
        <taxon>Bacteria</taxon>
        <taxon>Bacillati</taxon>
        <taxon>Actinomycetota</taxon>
        <taxon>Actinomycetes</taxon>
        <taxon>Mycobacteriales</taxon>
        <taxon>Mycobacteriaceae</taxon>
        <taxon>Mycobacterium</taxon>
        <taxon>Mycobacterium simiae complex</taxon>
    </lineage>
</organism>
<dbReference type="RefSeq" id="WP_165839728.1">
    <property type="nucleotide sequence ID" value="NZ_BFCH01000007.1"/>
</dbReference>
<dbReference type="Proteomes" id="UP001139505">
    <property type="component" value="Unassembled WGS sequence"/>
</dbReference>
<protein>
    <submittedName>
        <fullName evidence="1">Uncharacterized protein</fullName>
    </submittedName>
</protein>